<accession>A0A0J6W4I3</accession>
<dbReference type="STRING" id="37916.MCHLDSM_02128"/>
<gene>
    <name evidence="2" type="ORF">MCHLDSM_02128</name>
</gene>
<organism evidence="2 3">
    <name type="scientific">Mycolicibacterium chlorophenolicum</name>
    <dbReference type="NCBI Taxonomy" id="37916"/>
    <lineage>
        <taxon>Bacteria</taxon>
        <taxon>Bacillati</taxon>
        <taxon>Actinomycetota</taxon>
        <taxon>Actinomycetes</taxon>
        <taxon>Mycobacteriales</taxon>
        <taxon>Mycobacteriaceae</taxon>
        <taxon>Mycolicibacterium</taxon>
    </lineage>
</organism>
<reference evidence="2 3" key="1">
    <citation type="journal article" date="2015" name="Genome Biol. Evol.">
        <title>Characterization of Three Mycobacterium spp. with Potential Use in Bioremediation by Genome Sequencing and Comparative Genomics.</title>
        <authorList>
            <person name="Das S."/>
            <person name="Pettersson B.M."/>
            <person name="Behra P.R."/>
            <person name="Ramesh M."/>
            <person name="Dasgupta S."/>
            <person name="Bhattacharya A."/>
            <person name="Kirsebom L.A."/>
        </authorList>
    </citation>
    <scope>NUCLEOTIDE SEQUENCE [LARGE SCALE GENOMIC DNA]</scope>
    <source>
        <strain evidence="2 3">DSM 43826</strain>
    </source>
</reference>
<feature type="compositionally biased region" description="Low complexity" evidence="1">
    <location>
        <begin position="13"/>
        <end position="23"/>
    </location>
</feature>
<feature type="compositionally biased region" description="Low complexity" evidence="1">
    <location>
        <begin position="51"/>
        <end position="61"/>
    </location>
</feature>
<keyword evidence="3" id="KW-1185">Reference proteome</keyword>
<evidence type="ECO:0000313" key="3">
    <source>
        <dbReference type="Proteomes" id="UP000036513"/>
    </source>
</evidence>
<feature type="region of interest" description="Disordered" evidence="1">
    <location>
        <begin position="1"/>
        <end position="123"/>
    </location>
</feature>
<protein>
    <submittedName>
        <fullName evidence="2">Uncharacterized protein</fullName>
    </submittedName>
</protein>
<comment type="caution">
    <text evidence="2">The sequence shown here is derived from an EMBL/GenBank/DDBJ whole genome shotgun (WGS) entry which is preliminary data.</text>
</comment>
<feature type="compositionally biased region" description="Gly residues" evidence="1">
    <location>
        <begin position="1"/>
        <end position="12"/>
    </location>
</feature>
<dbReference type="Proteomes" id="UP000036513">
    <property type="component" value="Unassembled WGS sequence"/>
</dbReference>
<dbReference type="AlphaFoldDB" id="A0A0J6W4I3"/>
<dbReference type="PATRIC" id="fig|37916.4.peg.2047"/>
<evidence type="ECO:0000256" key="1">
    <source>
        <dbReference type="SAM" id="MobiDB-lite"/>
    </source>
</evidence>
<evidence type="ECO:0000313" key="2">
    <source>
        <dbReference type="EMBL" id="KMO78215.1"/>
    </source>
</evidence>
<dbReference type="EMBL" id="JYNL01000020">
    <property type="protein sequence ID" value="KMO78215.1"/>
    <property type="molecule type" value="Genomic_DNA"/>
</dbReference>
<name>A0A0J6W4I3_9MYCO</name>
<sequence>MTGAPGTGGAGGPALTTGVPTGAPGTGGRGGVPPPVEVTAGTPGTGGAGGVAPAAGVTTADGGWGGSGGVGAPAELATGTPGVPGTGGVTPDDDVDTDAGGRGGTGGSPADDELAGGTTTGGVGWPGPAVNELAASCNACGMSAGCVAICCRMPTHGTPPRVGSAAANGLNTGAVKNIPALPIMTTTMPFLVRDMRSQSFCVVLRISITCWAY</sequence>
<feature type="compositionally biased region" description="Gly residues" evidence="1">
    <location>
        <begin position="62"/>
        <end position="71"/>
    </location>
</feature>
<feature type="compositionally biased region" description="Low complexity" evidence="1">
    <location>
        <begin position="72"/>
        <end position="81"/>
    </location>
</feature>
<proteinExistence type="predicted"/>